<name>A0A067MG20_BOTB1</name>
<dbReference type="SUPFAM" id="SSF52047">
    <property type="entry name" value="RNI-like"/>
    <property type="match status" value="1"/>
</dbReference>
<dbReference type="InterPro" id="IPR036047">
    <property type="entry name" value="F-box-like_dom_sf"/>
</dbReference>
<dbReference type="Gene3D" id="1.20.1280.50">
    <property type="match status" value="1"/>
</dbReference>
<dbReference type="InterPro" id="IPR032675">
    <property type="entry name" value="LRR_dom_sf"/>
</dbReference>
<dbReference type="InterPro" id="IPR001810">
    <property type="entry name" value="F-box_dom"/>
</dbReference>
<dbReference type="OrthoDB" id="2886770at2759"/>
<organism evidence="2 3">
    <name type="scientific">Botryobasidium botryosum (strain FD-172 SS1)</name>
    <dbReference type="NCBI Taxonomy" id="930990"/>
    <lineage>
        <taxon>Eukaryota</taxon>
        <taxon>Fungi</taxon>
        <taxon>Dikarya</taxon>
        <taxon>Basidiomycota</taxon>
        <taxon>Agaricomycotina</taxon>
        <taxon>Agaricomycetes</taxon>
        <taxon>Cantharellales</taxon>
        <taxon>Botryobasidiaceae</taxon>
        <taxon>Botryobasidium</taxon>
    </lineage>
</organism>
<reference evidence="3" key="1">
    <citation type="journal article" date="2014" name="Proc. Natl. Acad. Sci. U.S.A.">
        <title>Extensive sampling of basidiomycete genomes demonstrates inadequacy of the white-rot/brown-rot paradigm for wood decay fungi.</title>
        <authorList>
            <person name="Riley R."/>
            <person name="Salamov A.A."/>
            <person name="Brown D.W."/>
            <person name="Nagy L.G."/>
            <person name="Floudas D."/>
            <person name="Held B.W."/>
            <person name="Levasseur A."/>
            <person name="Lombard V."/>
            <person name="Morin E."/>
            <person name="Otillar R."/>
            <person name="Lindquist E.A."/>
            <person name="Sun H."/>
            <person name="LaButti K.M."/>
            <person name="Schmutz J."/>
            <person name="Jabbour D."/>
            <person name="Luo H."/>
            <person name="Baker S.E."/>
            <person name="Pisabarro A.G."/>
            <person name="Walton J.D."/>
            <person name="Blanchette R.A."/>
            <person name="Henrissat B."/>
            <person name="Martin F."/>
            <person name="Cullen D."/>
            <person name="Hibbett D.S."/>
            <person name="Grigoriev I.V."/>
        </authorList>
    </citation>
    <scope>NUCLEOTIDE SEQUENCE [LARGE SCALE GENOMIC DNA]</scope>
    <source>
        <strain evidence="3">FD-172 SS1</strain>
    </source>
</reference>
<dbReference type="Proteomes" id="UP000027195">
    <property type="component" value="Unassembled WGS sequence"/>
</dbReference>
<feature type="domain" description="F-box" evidence="1">
    <location>
        <begin position="40"/>
        <end position="89"/>
    </location>
</feature>
<dbReference type="Pfam" id="PF12937">
    <property type="entry name" value="F-box-like"/>
    <property type="match status" value="1"/>
</dbReference>
<evidence type="ECO:0000313" key="3">
    <source>
        <dbReference type="Proteomes" id="UP000027195"/>
    </source>
</evidence>
<protein>
    <recommendedName>
        <fullName evidence="1">F-box domain-containing protein</fullName>
    </recommendedName>
</protein>
<dbReference type="InParanoid" id="A0A067MG20"/>
<evidence type="ECO:0000259" key="1">
    <source>
        <dbReference type="Pfam" id="PF12937"/>
    </source>
</evidence>
<accession>A0A067MG20</accession>
<evidence type="ECO:0000313" key="2">
    <source>
        <dbReference type="EMBL" id="KDQ10521.1"/>
    </source>
</evidence>
<dbReference type="Gene3D" id="3.80.10.10">
    <property type="entry name" value="Ribonuclease Inhibitor"/>
    <property type="match status" value="1"/>
</dbReference>
<dbReference type="AlphaFoldDB" id="A0A067MG20"/>
<proteinExistence type="predicted"/>
<sequence length="558" mass="61981">MSTLDLICIPKATKPLAASACPAERSASATAPPFLMSGVALPDEIFDYIFQLGASRGRDLRTAMALSQVCRHWRALALANSRLWSHFHFEPYKLLQPDPDEPPVRPPIVFVDRLRGSPPTASLFISEADLPNSWDQSGPGSESRAAVLRLTYCSGFISALRPVLGALEVKGACFWQGVHVIYGEVFTREAVARLELGQPFPSLEVLKIHLPRLPIIPSSQHVLWQEMKFRLGEAPRLRSLSLLGAALDLSGQDIREQLRYLQFSPSVRLCSGALLKTIQIFPHLTTLSISVTQFSTTDMEASTVPLDHLEVLCVCFVDALSPVRFGRLWEKLSLPRLRSLAFDAPTLCRVKEPKSFLGLLFRHTPQLRIESFSMSRIILDHFPGLLCMMPNLRFLRLYPDVPITDALVINQLATPAGLDGKTLHCPNLEEIVIGSEQVGCESLRTLLEVRASKGNKPLRQLSTPRWEELLSTEEGDKIGETTITSCKAEGHWDDMEDCEEMRQHHISIATAVRRHCESLGITAQIDDDEVDNVNAGAELASNSTTPWPWSFCKSCAFA</sequence>
<gene>
    <name evidence="2" type="ORF">BOTBODRAFT_493501</name>
</gene>
<keyword evidence="3" id="KW-1185">Reference proteome</keyword>
<dbReference type="EMBL" id="KL198067">
    <property type="protein sequence ID" value="KDQ10521.1"/>
    <property type="molecule type" value="Genomic_DNA"/>
</dbReference>
<dbReference type="SUPFAM" id="SSF81383">
    <property type="entry name" value="F-box domain"/>
    <property type="match status" value="1"/>
</dbReference>
<dbReference type="HOGENOM" id="CLU_510875_0_0_1"/>